<dbReference type="KEGG" id="vg:26049060"/>
<evidence type="ECO:0000256" key="1">
    <source>
        <dbReference type="ARBA" id="ARBA00023163"/>
    </source>
</evidence>
<evidence type="ECO:0000256" key="2">
    <source>
        <dbReference type="SAM" id="Coils"/>
    </source>
</evidence>
<keyword evidence="1" id="KW-0804">Transcription</keyword>
<accession>A0A0N9QYA5</accession>
<dbReference type="InterPro" id="IPR007031">
    <property type="entry name" value="Poxvirus_VLTF3"/>
</dbReference>
<keyword evidence="2" id="KW-0175">Coiled coil</keyword>
<evidence type="ECO:0000313" key="4">
    <source>
        <dbReference type="Proteomes" id="UP000203826"/>
    </source>
</evidence>
<protein>
    <submittedName>
        <fullName evidence="3">Poxvirus related late transcription factor VLTF3</fullName>
    </submittedName>
</protein>
<name>A0A0N9QYA5_9VIRU</name>
<reference evidence="3 4" key="1">
    <citation type="journal article" date="2015" name="Genome Announc.">
        <title>The 474-Kilobase-Pair Complete Genome Sequence of CeV-01B, a Virus Infecting Haptolina (Chrysochromulina) ericina (Prymnesiophyceae).</title>
        <authorList>
            <person name="Gallot-Lavallee L."/>
            <person name="Pagarete A."/>
            <person name="Legendre M."/>
            <person name="Santini S."/>
            <person name="Sandaa R.A."/>
            <person name="Himmelbauer H."/>
            <person name="Ogata H."/>
            <person name="Bratbak G."/>
            <person name="Claverie J.M."/>
        </authorList>
    </citation>
    <scope>NUCLEOTIDE SEQUENCE [LARGE SCALE GENOMIC DNA]</scope>
    <source>
        <strain evidence="3">CeV-01B</strain>
    </source>
</reference>
<keyword evidence="4" id="KW-1185">Reference proteome</keyword>
<dbReference type="OrthoDB" id="8889at10239"/>
<dbReference type="Proteomes" id="UP000203826">
    <property type="component" value="Segment"/>
</dbReference>
<dbReference type="Pfam" id="PF04947">
    <property type="entry name" value="Pox_VLTF3"/>
    <property type="match status" value="1"/>
</dbReference>
<dbReference type="EMBL" id="KT820662">
    <property type="protein sequence ID" value="ALH23099.1"/>
    <property type="molecule type" value="Genomic_DNA"/>
</dbReference>
<gene>
    <name evidence="3" type="ORF">ceV_193</name>
</gene>
<proteinExistence type="predicted"/>
<feature type="coiled-coil region" evidence="2">
    <location>
        <begin position="64"/>
        <end position="91"/>
    </location>
</feature>
<sequence length="372" mass="44894">MTGFKPKNIKKLVADKKIESLDHKHEEFIEEFNDIDEIILPNFLKERKQKLEKYNNLQTSFDEKLELKDHIKEIDNKIKNLKNKKKEYFLKNSNYIFNYFEEKKNISKGSSNTRMLDNFFNKIDLENANSSKTNLNIQNYFRNIDPFNLDINNFIHDTDICRSCNIGELIPIDHEGILVCNNCSKNVKFLIENDKPTYKEPPKEVCFYAYKRINHFREILAQFQAKETTLIPDEIIENIRQQIKKERLDIKIMSNKRTKEILKKLKYNKYYEHIPFIKDKLGVKPPIMSPELEETLCNLFIDIQAPYAKYCPEDRVNFLNYYYTIYKLCELLNQREFLPYFPMLKDREKRIEQDEIWKKICKELNWKFIPTI</sequence>
<organism evidence="3 4">
    <name type="scientific">Chrysochromulina ericina virus CeV-01B</name>
    <dbReference type="NCBI Taxonomy" id="3070830"/>
    <lineage>
        <taxon>Viruses</taxon>
        <taxon>Varidnaviria</taxon>
        <taxon>Bamfordvirae</taxon>
        <taxon>Nucleocytoviricota</taxon>
        <taxon>Megaviricetes</taxon>
        <taxon>Imitervirales</taxon>
        <taxon>Mesomimiviridae</taxon>
        <taxon>Tethysvirus</taxon>
        <taxon>Tethysvirus raunefjordenense</taxon>
    </lineage>
</organism>
<evidence type="ECO:0000313" key="3">
    <source>
        <dbReference type="EMBL" id="ALH23099.1"/>
    </source>
</evidence>
<dbReference type="GO" id="GO:0046782">
    <property type="term" value="P:regulation of viral transcription"/>
    <property type="evidence" value="ECO:0007669"/>
    <property type="project" value="InterPro"/>
</dbReference>